<reference evidence="1" key="2">
    <citation type="submission" date="2022-10" db="EMBL/GenBank/DDBJ databases">
        <authorList>
            <consortium name="ENA_rothamsted_submissions"/>
            <consortium name="culmorum"/>
            <person name="King R."/>
        </authorList>
    </citation>
    <scope>NUCLEOTIDE SEQUENCE</scope>
</reference>
<sequence length="61" mass="6959">MIVKEDFKTIKKHKKFKMAKTISASKAPRTQGFNRSVHCMNPKRKTENLKGVAKVKTKATI</sequence>
<dbReference type="Proteomes" id="UP001154329">
    <property type="component" value="Chromosome 3"/>
</dbReference>
<gene>
    <name evidence="1" type="ORF">APHIGO_LOCUS8230</name>
</gene>
<keyword evidence="2" id="KW-1185">Reference proteome</keyword>
<name>A0A9P0NM66_APHGO</name>
<evidence type="ECO:0000313" key="2">
    <source>
        <dbReference type="Proteomes" id="UP001154329"/>
    </source>
</evidence>
<proteinExistence type="predicted"/>
<evidence type="ECO:0000313" key="1">
    <source>
        <dbReference type="EMBL" id="CAH1731534.1"/>
    </source>
</evidence>
<protein>
    <submittedName>
        <fullName evidence="1">Uncharacterized protein</fullName>
    </submittedName>
</protein>
<dbReference type="EMBL" id="OU899036">
    <property type="protein sequence ID" value="CAH1731534.1"/>
    <property type="molecule type" value="Genomic_DNA"/>
</dbReference>
<accession>A0A9P0NM66</accession>
<reference evidence="1" key="1">
    <citation type="submission" date="2022-02" db="EMBL/GenBank/DDBJ databases">
        <authorList>
            <person name="King R."/>
        </authorList>
    </citation>
    <scope>NUCLEOTIDE SEQUENCE</scope>
</reference>
<organism evidence="1 2">
    <name type="scientific">Aphis gossypii</name>
    <name type="common">Cotton aphid</name>
    <dbReference type="NCBI Taxonomy" id="80765"/>
    <lineage>
        <taxon>Eukaryota</taxon>
        <taxon>Metazoa</taxon>
        <taxon>Ecdysozoa</taxon>
        <taxon>Arthropoda</taxon>
        <taxon>Hexapoda</taxon>
        <taxon>Insecta</taxon>
        <taxon>Pterygota</taxon>
        <taxon>Neoptera</taxon>
        <taxon>Paraneoptera</taxon>
        <taxon>Hemiptera</taxon>
        <taxon>Sternorrhyncha</taxon>
        <taxon>Aphidomorpha</taxon>
        <taxon>Aphidoidea</taxon>
        <taxon>Aphididae</taxon>
        <taxon>Aphidini</taxon>
        <taxon>Aphis</taxon>
        <taxon>Aphis</taxon>
    </lineage>
</organism>
<dbReference type="AlphaFoldDB" id="A0A9P0NM66"/>